<keyword evidence="3" id="KW-0418">Kinase</keyword>
<feature type="transmembrane region" description="Helical" evidence="1">
    <location>
        <begin position="44"/>
        <end position="66"/>
    </location>
</feature>
<dbReference type="STRING" id="579105.SAMN04488096_10948"/>
<dbReference type="OrthoDB" id="9809908at2"/>
<feature type="transmembrane region" description="Helical" evidence="1">
    <location>
        <begin position="109"/>
        <end position="134"/>
    </location>
</feature>
<feature type="transmembrane region" description="Helical" evidence="1">
    <location>
        <begin position="12"/>
        <end position="29"/>
    </location>
</feature>
<evidence type="ECO:0000256" key="1">
    <source>
        <dbReference type="SAM" id="Phobius"/>
    </source>
</evidence>
<sequence length="346" mass="40470">MIQFIKKHSRELLYQIIITSILFIFYTFIQKGGIHEYTFINSVIPYQIVFFSNYMLAAIITGYYLLPKLYSKNKYTAFLLSLIVLLFLVILIDEFVLEKLYFPTTRGTYFPGLIFTLVETLPVILLFVGFKFAWDYHEKQREIESLKNLVQESELQFLKSQINPHFLFNNLNNLYSYAIEKSSKTPKIILELSSVLRYMLYDCKENFVWLDKEIAHLKNFTELYKLQIEHRGIINFSANNLPNNYAIAPLILMVFIENAFKHSIASQTEGIEIDIFIEVLNDGLLNFTCKNRFSNITNTNSLAKGIGLVNVKKRLNLLYEHSHKLSIKEIDDVYIVKLSMQLKPTV</sequence>
<gene>
    <name evidence="3" type="ORF">SAMN04488096_10948</name>
</gene>
<organism evidence="3 4">
    <name type="scientific">Mesonia phycicola</name>
    <dbReference type="NCBI Taxonomy" id="579105"/>
    <lineage>
        <taxon>Bacteria</taxon>
        <taxon>Pseudomonadati</taxon>
        <taxon>Bacteroidota</taxon>
        <taxon>Flavobacteriia</taxon>
        <taxon>Flavobacteriales</taxon>
        <taxon>Flavobacteriaceae</taxon>
        <taxon>Mesonia</taxon>
    </lineage>
</organism>
<dbReference type="Gene3D" id="3.30.565.10">
    <property type="entry name" value="Histidine kinase-like ATPase, C-terminal domain"/>
    <property type="match status" value="1"/>
</dbReference>
<keyword evidence="3" id="KW-0808">Transferase</keyword>
<dbReference type="PANTHER" id="PTHR34220">
    <property type="entry name" value="SENSOR HISTIDINE KINASE YPDA"/>
    <property type="match status" value="1"/>
</dbReference>
<dbReference type="InterPro" id="IPR010559">
    <property type="entry name" value="Sig_transdc_His_kin_internal"/>
</dbReference>
<proteinExistence type="predicted"/>
<dbReference type="Proteomes" id="UP000184225">
    <property type="component" value="Unassembled WGS sequence"/>
</dbReference>
<name>A0A1M6GZX2_9FLAO</name>
<feature type="transmembrane region" description="Helical" evidence="1">
    <location>
        <begin position="78"/>
        <end position="97"/>
    </location>
</feature>
<dbReference type="InterPro" id="IPR036890">
    <property type="entry name" value="HATPase_C_sf"/>
</dbReference>
<dbReference type="AlphaFoldDB" id="A0A1M6GZX2"/>
<protein>
    <submittedName>
        <fullName evidence="3">Histidine kinase</fullName>
    </submittedName>
</protein>
<keyword evidence="1" id="KW-0472">Membrane</keyword>
<evidence type="ECO:0000313" key="3">
    <source>
        <dbReference type="EMBL" id="SHJ15507.1"/>
    </source>
</evidence>
<reference evidence="3 4" key="1">
    <citation type="submission" date="2016-11" db="EMBL/GenBank/DDBJ databases">
        <authorList>
            <person name="Jaros S."/>
            <person name="Januszkiewicz K."/>
            <person name="Wedrychowicz H."/>
        </authorList>
    </citation>
    <scope>NUCLEOTIDE SEQUENCE [LARGE SCALE GENOMIC DNA]</scope>
    <source>
        <strain evidence="3 4">DSM 21425</strain>
    </source>
</reference>
<keyword evidence="4" id="KW-1185">Reference proteome</keyword>
<dbReference type="EMBL" id="FQYY01000009">
    <property type="protein sequence ID" value="SHJ15507.1"/>
    <property type="molecule type" value="Genomic_DNA"/>
</dbReference>
<evidence type="ECO:0000259" key="2">
    <source>
        <dbReference type="Pfam" id="PF06580"/>
    </source>
</evidence>
<feature type="domain" description="Signal transduction histidine kinase internal region" evidence="2">
    <location>
        <begin position="153"/>
        <end position="231"/>
    </location>
</feature>
<dbReference type="PANTHER" id="PTHR34220:SF7">
    <property type="entry name" value="SENSOR HISTIDINE KINASE YPDA"/>
    <property type="match status" value="1"/>
</dbReference>
<accession>A0A1M6GZX2</accession>
<dbReference type="GO" id="GO:0000155">
    <property type="term" value="F:phosphorelay sensor kinase activity"/>
    <property type="evidence" value="ECO:0007669"/>
    <property type="project" value="InterPro"/>
</dbReference>
<dbReference type="InterPro" id="IPR050640">
    <property type="entry name" value="Bact_2-comp_sensor_kinase"/>
</dbReference>
<evidence type="ECO:0000313" key="4">
    <source>
        <dbReference type="Proteomes" id="UP000184225"/>
    </source>
</evidence>
<keyword evidence="1" id="KW-1133">Transmembrane helix</keyword>
<dbReference type="Pfam" id="PF06580">
    <property type="entry name" value="His_kinase"/>
    <property type="match status" value="1"/>
</dbReference>
<dbReference type="GO" id="GO:0016020">
    <property type="term" value="C:membrane"/>
    <property type="evidence" value="ECO:0007669"/>
    <property type="project" value="InterPro"/>
</dbReference>
<dbReference type="RefSeq" id="WP_073152977.1">
    <property type="nucleotide sequence ID" value="NZ_FQYY01000009.1"/>
</dbReference>
<keyword evidence="1" id="KW-0812">Transmembrane</keyword>